<comment type="caution">
    <text evidence="6">The sequence shown here is derived from an EMBL/GenBank/DDBJ whole genome shotgun (WGS) entry which is preliminary data.</text>
</comment>
<keyword evidence="3" id="KW-0285">Flavoprotein</keyword>
<evidence type="ECO:0000313" key="7">
    <source>
        <dbReference type="Proteomes" id="UP000239239"/>
    </source>
</evidence>
<dbReference type="PANTHER" id="PTHR42973:SF39">
    <property type="entry name" value="FAD-BINDING PCMH-TYPE DOMAIN-CONTAINING PROTEIN"/>
    <property type="match status" value="1"/>
</dbReference>
<evidence type="ECO:0000256" key="1">
    <source>
        <dbReference type="ARBA" id="ARBA00001974"/>
    </source>
</evidence>
<dbReference type="PANTHER" id="PTHR42973">
    <property type="entry name" value="BINDING OXIDOREDUCTASE, PUTATIVE (AFU_ORTHOLOGUE AFUA_1G17690)-RELATED"/>
    <property type="match status" value="1"/>
</dbReference>
<dbReference type="InterPro" id="IPR006094">
    <property type="entry name" value="Oxid_FAD_bind_N"/>
</dbReference>
<dbReference type="Pfam" id="PF01565">
    <property type="entry name" value="FAD_binding_4"/>
    <property type="match status" value="1"/>
</dbReference>
<dbReference type="GO" id="GO:0016491">
    <property type="term" value="F:oxidoreductase activity"/>
    <property type="evidence" value="ECO:0007669"/>
    <property type="project" value="UniProtKB-KW"/>
</dbReference>
<evidence type="ECO:0000313" key="6">
    <source>
        <dbReference type="EMBL" id="PPK30546.1"/>
    </source>
</evidence>
<dbReference type="OrthoDB" id="9775082at2"/>
<evidence type="ECO:0000256" key="2">
    <source>
        <dbReference type="ARBA" id="ARBA00005466"/>
    </source>
</evidence>
<name>A0A2S6EZE8_LEGPN</name>
<dbReference type="Gene3D" id="3.30.465.10">
    <property type="match status" value="2"/>
</dbReference>
<proteinExistence type="inferred from homology"/>
<dbReference type="AlphaFoldDB" id="A0A2S6EZE8"/>
<dbReference type="InterPro" id="IPR036318">
    <property type="entry name" value="FAD-bd_PCMH-like_sf"/>
</dbReference>
<evidence type="ECO:0000256" key="5">
    <source>
        <dbReference type="ARBA" id="ARBA00023002"/>
    </source>
</evidence>
<gene>
    <name evidence="6" type="ORF">C3928_07210</name>
</gene>
<sequence length="598" mass="67258">MQTGRGLAMRLWIMLFNCFIVTFLITFSHAKAPVNNNKSSYCLPNQSCWPTSKEWEQLNKKINGHLIKARNYLSPCIEDPQSDGCKNTLEEIKNPFYLETQPTATQSTGWFEAWDSEISPYIVAAKTAQEIAHAVKFARKHHIKLVVKGTGHDYLGRSNAPDSLLIWTHHMRGIQFQNHFVPQGCPANHKSVPAVTAEAGTRWIEAYKEVSVNQGRYVQGGGCTSVGVAGGFIQGGGFGSFSKKYGTGAGGVLEAEVITADGSILIANECQNQDLYWALKGGGGGTYGIVSKITLETHELPATFGALTGTITAKTDQDFKNLINYFITFYREKLHNEHWGEQVILGSDNKMELALVFQGMSKTQVDRLWQPFKTWLSQKPEHYQFTINSLVLPARKFWDYDYLSKNLPDHIVIDKRKNIPYPEFWWAGNQSEVSIYLTHYQSGYLPYTLFQEKFSNTLSNALFEASRLTKLSLHFNKGLSGASQQAIERQRKTSMNPSVLDAAALITIIGGQQYVFPKLPGHKPDLDKAMFSAKQAKKAMKLISDLNPDSGTYGNEADYNLKNWQRALWGSNYEKLLQIKHHYDPENLFNCHHCIGSE</sequence>
<dbReference type="Proteomes" id="UP000239239">
    <property type="component" value="Unassembled WGS sequence"/>
</dbReference>
<dbReference type="InterPro" id="IPR016166">
    <property type="entry name" value="FAD-bd_PCMH"/>
</dbReference>
<dbReference type="SUPFAM" id="SSF56176">
    <property type="entry name" value="FAD-binding/transporter-associated domain-like"/>
    <property type="match status" value="1"/>
</dbReference>
<dbReference type="GO" id="GO:0071949">
    <property type="term" value="F:FAD binding"/>
    <property type="evidence" value="ECO:0007669"/>
    <property type="project" value="InterPro"/>
</dbReference>
<dbReference type="InterPro" id="IPR050416">
    <property type="entry name" value="FAD-linked_Oxidoreductase"/>
</dbReference>
<keyword evidence="5" id="KW-0560">Oxidoreductase</keyword>
<dbReference type="InterPro" id="IPR012951">
    <property type="entry name" value="BBE"/>
</dbReference>
<dbReference type="PROSITE" id="PS51387">
    <property type="entry name" value="FAD_PCMH"/>
    <property type="match status" value="1"/>
</dbReference>
<evidence type="ECO:0000256" key="4">
    <source>
        <dbReference type="ARBA" id="ARBA00022827"/>
    </source>
</evidence>
<reference evidence="6 7" key="1">
    <citation type="submission" date="2018-02" db="EMBL/GenBank/DDBJ databases">
        <title>Draft genome sequences of four Legionella pneumophila clinical strains isolated in Ontario.</title>
        <authorList>
            <person name="Fortuna A."/>
            <person name="Ramnarine R."/>
            <person name="Li A."/>
            <person name="Frantz C."/>
            <person name="Mallo G."/>
        </authorList>
    </citation>
    <scope>NUCLEOTIDE SEQUENCE [LARGE SCALE GENOMIC DNA]</scope>
    <source>
        <strain evidence="6 7">LG61</strain>
    </source>
</reference>
<comment type="cofactor">
    <cofactor evidence="1">
        <name>FAD</name>
        <dbReference type="ChEBI" id="CHEBI:57692"/>
    </cofactor>
</comment>
<comment type="similarity">
    <text evidence="2">Belongs to the oxygen-dependent FAD-linked oxidoreductase family.</text>
</comment>
<accession>A0A2S6EZE8</accession>
<protein>
    <submittedName>
        <fullName evidence="6">FAD-binding oxidoreductase</fullName>
    </submittedName>
</protein>
<evidence type="ECO:0000256" key="3">
    <source>
        <dbReference type="ARBA" id="ARBA00022630"/>
    </source>
</evidence>
<dbReference type="EMBL" id="PQWY01000011">
    <property type="protein sequence ID" value="PPK30546.1"/>
    <property type="molecule type" value="Genomic_DNA"/>
</dbReference>
<organism evidence="6 7">
    <name type="scientific">Legionella pneumophila</name>
    <dbReference type="NCBI Taxonomy" id="446"/>
    <lineage>
        <taxon>Bacteria</taxon>
        <taxon>Pseudomonadati</taxon>
        <taxon>Pseudomonadota</taxon>
        <taxon>Gammaproteobacteria</taxon>
        <taxon>Legionellales</taxon>
        <taxon>Legionellaceae</taxon>
        <taxon>Legionella</taxon>
    </lineage>
</organism>
<keyword evidence="4" id="KW-0274">FAD</keyword>
<dbReference type="Pfam" id="PF08031">
    <property type="entry name" value="BBE"/>
    <property type="match status" value="1"/>
</dbReference>
<dbReference type="InterPro" id="IPR016169">
    <property type="entry name" value="FAD-bd_PCMH_sub2"/>
</dbReference>